<dbReference type="Proteomes" id="UP000777303">
    <property type="component" value="Unassembled WGS sequence"/>
</dbReference>
<dbReference type="InterPro" id="IPR013685">
    <property type="entry name" value="POTRA_FtsQ_type"/>
</dbReference>
<reference evidence="11" key="1">
    <citation type="journal article" date="2021" name="PeerJ">
        <title>Extensive microbial diversity within the chicken gut microbiome revealed by metagenomics and culture.</title>
        <authorList>
            <person name="Gilroy R."/>
            <person name="Ravi A."/>
            <person name="Getino M."/>
            <person name="Pursley I."/>
            <person name="Horton D.L."/>
            <person name="Alikhan N.F."/>
            <person name="Baker D."/>
            <person name="Gharbi K."/>
            <person name="Hall N."/>
            <person name="Watson M."/>
            <person name="Adriaenssens E.M."/>
            <person name="Foster-Nyarko E."/>
            <person name="Jarju S."/>
            <person name="Secka A."/>
            <person name="Antonio M."/>
            <person name="Oren A."/>
            <person name="Chaudhuri R.R."/>
            <person name="La Ragione R."/>
            <person name="Hildebrand F."/>
            <person name="Pallen M.J."/>
        </authorList>
    </citation>
    <scope>NUCLEOTIDE SEQUENCE</scope>
    <source>
        <strain evidence="11">F6-6636</strain>
    </source>
</reference>
<keyword evidence="7 8" id="KW-0131">Cell cycle</keyword>
<dbReference type="InterPro" id="IPR005548">
    <property type="entry name" value="Cell_div_FtsQ/DivIB_C"/>
</dbReference>
<keyword evidence="3 8" id="KW-0132">Cell division</keyword>
<evidence type="ECO:0000256" key="8">
    <source>
        <dbReference type="HAMAP-Rule" id="MF_00912"/>
    </source>
</evidence>
<gene>
    <name evidence="8" type="primary">divIB</name>
    <name evidence="11" type="ORF">H9901_05100</name>
</gene>
<feature type="domain" description="POTRA" evidence="10">
    <location>
        <begin position="81"/>
        <end position="152"/>
    </location>
</feature>
<dbReference type="GO" id="GO:0043093">
    <property type="term" value="P:FtsZ-dependent cytokinesis"/>
    <property type="evidence" value="ECO:0007669"/>
    <property type="project" value="UniProtKB-UniRule"/>
</dbReference>
<protein>
    <recommendedName>
        <fullName evidence="8">Cell division protein DivIB</fullName>
    </recommendedName>
</protein>
<sequence length="317" mass="36463">MWSRKKKQDPENDNLTPWEKYQRDHQYDNPPHHLKYKTTLTQKLPQFKKRVTQRIFINLIIIVTTLALASLFLIYLITPLSRVNLVSVTGEQTVTVQQVINASDINHKSNVISTLVNQQQVANRIEQKLPRIERATLSLKGINNIAIKVKEYPLAGFQTTKKGYYAILMNGKIIHQLISKPVGNYPLFDNFPDNQYLRMMIKAYRTFPSKIQNSISEIKYQKQKDNPYQIIIFMNDGNEIIGDIRNISNKIIYYPAIAAQLKTKSVIDLEVGAFSYPLSNIKEESSISSHSDAKHHAKQTSTTKSAEHKKDQHSPDK</sequence>
<proteinExistence type="inferred from homology"/>
<comment type="caution">
    <text evidence="11">The sequence shown here is derived from an EMBL/GenBank/DDBJ whole genome shotgun (WGS) entry which is preliminary data.</text>
</comment>
<reference evidence="11" key="2">
    <citation type="submission" date="2021-04" db="EMBL/GenBank/DDBJ databases">
        <authorList>
            <person name="Gilroy R."/>
        </authorList>
    </citation>
    <scope>NUCLEOTIDE SEQUENCE</scope>
    <source>
        <strain evidence="11">F6-6636</strain>
    </source>
</reference>
<accession>A0A948TKF8</accession>
<dbReference type="InterPro" id="IPR026580">
    <property type="entry name" value="DivIB"/>
</dbReference>
<dbReference type="PROSITE" id="PS51779">
    <property type="entry name" value="POTRA"/>
    <property type="match status" value="1"/>
</dbReference>
<keyword evidence="4 8" id="KW-0812">Transmembrane</keyword>
<evidence type="ECO:0000256" key="5">
    <source>
        <dbReference type="ARBA" id="ARBA00022989"/>
    </source>
</evidence>
<evidence type="ECO:0000256" key="2">
    <source>
        <dbReference type="ARBA" id="ARBA00022475"/>
    </source>
</evidence>
<feature type="compositionally biased region" description="Basic and acidic residues" evidence="9">
    <location>
        <begin position="305"/>
        <end position="317"/>
    </location>
</feature>
<dbReference type="GO" id="GO:0005886">
    <property type="term" value="C:plasma membrane"/>
    <property type="evidence" value="ECO:0007669"/>
    <property type="project" value="UniProtKB-SubCell"/>
</dbReference>
<dbReference type="PANTHER" id="PTHR37820:SF1">
    <property type="entry name" value="CELL DIVISION PROTEIN FTSQ"/>
    <property type="match status" value="1"/>
</dbReference>
<comment type="similarity">
    <text evidence="8">Belongs to the FtsQ/DivIB family. DivIB subfamily.</text>
</comment>
<dbReference type="Pfam" id="PF03799">
    <property type="entry name" value="FtsQ_DivIB_C"/>
    <property type="match status" value="1"/>
</dbReference>
<dbReference type="Pfam" id="PF08478">
    <property type="entry name" value="POTRA_1"/>
    <property type="match status" value="1"/>
</dbReference>
<comment type="function">
    <text evidence="8">Cell division protein that may be involved in stabilizing or promoting the assembly of the division complex.</text>
</comment>
<dbReference type="Gene3D" id="3.40.50.10960">
    <property type="match status" value="1"/>
</dbReference>
<evidence type="ECO:0000256" key="9">
    <source>
        <dbReference type="SAM" id="MobiDB-lite"/>
    </source>
</evidence>
<name>A0A948TKF8_9LACO</name>
<keyword evidence="6 8" id="KW-0472">Membrane</keyword>
<dbReference type="HAMAP" id="MF_00912">
    <property type="entry name" value="DivIB"/>
    <property type="match status" value="1"/>
</dbReference>
<feature type="region of interest" description="Disordered" evidence="9">
    <location>
        <begin position="285"/>
        <end position="317"/>
    </location>
</feature>
<keyword evidence="2 8" id="KW-1003">Cell membrane</keyword>
<evidence type="ECO:0000259" key="10">
    <source>
        <dbReference type="PROSITE" id="PS51779"/>
    </source>
</evidence>
<feature type="region of interest" description="Disordered" evidence="9">
    <location>
        <begin position="1"/>
        <end position="31"/>
    </location>
</feature>
<dbReference type="InterPro" id="IPR034746">
    <property type="entry name" value="POTRA"/>
</dbReference>
<feature type="compositionally biased region" description="Basic and acidic residues" evidence="9">
    <location>
        <begin position="20"/>
        <end position="31"/>
    </location>
</feature>
<dbReference type="InterPro" id="IPR050487">
    <property type="entry name" value="FtsQ_DivIB"/>
</dbReference>
<comment type="subcellular location">
    <subcellularLocation>
        <location evidence="8">Cell membrane</location>
        <topology evidence="8">Single-pass type II membrane protein</topology>
    </subcellularLocation>
    <subcellularLocation>
        <location evidence="1">Membrane</location>
    </subcellularLocation>
    <text evidence="8">Localizes to the division septum.</text>
</comment>
<dbReference type="GO" id="GO:0032153">
    <property type="term" value="C:cell division site"/>
    <property type="evidence" value="ECO:0007669"/>
    <property type="project" value="UniProtKB-UniRule"/>
</dbReference>
<organism evidence="11 12">
    <name type="scientific">Candidatus Paralactobacillus gallistercoris</name>
    <dbReference type="NCBI Taxonomy" id="2838724"/>
    <lineage>
        <taxon>Bacteria</taxon>
        <taxon>Bacillati</taxon>
        <taxon>Bacillota</taxon>
        <taxon>Bacilli</taxon>
        <taxon>Lactobacillales</taxon>
        <taxon>Lactobacillaceae</taxon>
        <taxon>Lactobacillus</taxon>
    </lineage>
</organism>
<dbReference type="PANTHER" id="PTHR37820">
    <property type="entry name" value="CELL DIVISION PROTEIN DIVIB"/>
    <property type="match status" value="1"/>
</dbReference>
<evidence type="ECO:0000313" key="12">
    <source>
        <dbReference type="Proteomes" id="UP000777303"/>
    </source>
</evidence>
<dbReference type="AlphaFoldDB" id="A0A948TKF8"/>
<evidence type="ECO:0000256" key="3">
    <source>
        <dbReference type="ARBA" id="ARBA00022618"/>
    </source>
</evidence>
<feature type="transmembrane region" description="Helical" evidence="8">
    <location>
        <begin position="55"/>
        <end position="77"/>
    </location>
</feature>
<dbReference type="EMBL" id="JAHLFS010000063">
    <property type="protein sequence ID" value="MBU3852057.1"/>
    <property type="molecule type" value="Genomic_DNA"/>
</dbReference>
<evidence type="ECO:0000256" key="7">
    <source>
        <dbReference type="ARBA" id="ARBA00023306"/>
    </source>
</evidence>
<evidence type="ECO:0000256" key="6">
    <source>
        <dbReference type="ARBA" id="ARBA00023136"/>
    </source>
</evidence>
<evidence type="ECO:0000313" key="11">
    <source>
        <dbReference type="EMBL" id="MBU3852057.1"/>
    </source>
</evidence>
<evidence type="ECO:0000256" key="1">
    <source>
        <dbReference type="ARBA" id="ARBA00004370"/>
    </source>
</evidence>
<keyword evidence="5 8" id="KW-1133">Transmembrane helix</keyword>
<evidence type="ECO:0000256" key="4">
    <source>
        <dbReference type="ARBA" id="ARBA00022692"/>
    </source>
</evidence>